<comment type="catalytic activity">
    <reaction evidence="8">
        <text>2 cob(II)yrinate a,c diamide + reduced [electron-transfer flavoprotein] + 2 ATP = 2 adenosylcob(III)yrinate a,c-diamide + 2 triphosphate + oxidized [electron-transfer flavoprotein] + 3 H(+)</text>
        <dbReference type="Rhea" id="RHEA:11528"/>
        <dbReference type="Rhea" id="RHEA-COMP:10685"/>
        <dbReference type="Rhea" id="RHEA-COMP:10686"/>
        <dbReference type="ChEBI" id="CHEBI:15378"/>
        <dbReference type="ChEBI" id="CHEBI:18036"/>
        <dbReference type="ChEBI" id="CHEBI:30616"/>
        <dbReference type="ChEBI" id="CHEBI:57692"/>
        <dbReference type="ChEBI" id="CHEBI:58307"/>
        <dbReference type="ChEBI" id="CHEBI:58503"/>
        <dbReference type="ChEBI" id="CHEBI:58537"/>
        <dbReference type="EC" id="2.5.1.17"/>
    </reaction>
</comment>
<evidence type="ECO:0000256" key="9">
    <source>
        <dbReference type="ARBA" id="ARBA00048692"/>
    </source>
</evidence>
<dbReference type="EC" id="2.5.1.17" evidence="3"/>
<proteinExistence type="inferred from homology"/>
<dbReference type="GO" id="GO:0005524">
    <property type="term" value="F:ATP binding"/>
    <property type="evidence" value="ECO:0007669"/>
    <property type="project" value="InterPro"/>
</dbReference>
<evidence type="ECO:0000256" key="2">
    <source>
        <dbReference type="ARBA" id="ARBA00007487"/>
    </source>
</evidence>
<comment type="pathway">
    <text evidence="1">Cofactor biosynthesis; adenosylcobalamin biosynthesis; adenosylcobalamin from cob(II)yrinate a,c-diamide: step 2/7.</text>
</comment>
<gene>
    <name evidence="10" type="ORF">OM075_05920</name>
</gene>
<dbReference type="InterPro" id="IPR003724">
    <property type="entry name" value="CblAdoTrfase_CobA"/>
</dbReference>
<evidence type="ECO:0000313" key="11">
    <source>
        <dbReference type="Proteomes" id="UP001209229"/>
    </source>
</evidence>
<evidence type="ECO:0000256" key="7">
    <source>
        <dbReference type="ARBA" id="ARBA00033354"/>
    </source>
</evidence>
<dbReference type="AlphaFoldDB" id="A0AAE3M3B9"/>
<evidence type="ECO:0000256" key="4">
    <source>
        <dbReference type="ARBA" id="ARBA00024929"/>
    </source>
</evidence>
<dbReference type="GO" id="GO:0009236">
    <property type="term" value="P:cobalamin biosynthetic process"/>
    <property type="evidence" value="ECO:0007669"/>
    <property type="project" value="InterPro"/>
</dbReference>
<dbReference type="PANTHER" id="PTHR46638:SF1">
    <property type="entry name" value="CORRINOID ADENOSYLTRANSFERASE"/>
    <property type="match status" value="1"/>
</dbReference>
<organism evidence="10 11">
    <name type="scientific">Plebeiibacterium sediminum</name>
    <dbReference type="NCBI Taxonomy" id="2992112"/>
    <lineage>
        <taxon>Bacteria</taxon>
        <taxon>Pseudomonadati</taxon>
        <taxon>Bacteroidota</taxon>
        <taxon>Bacteroidia</taxon>
        <taxon>Marinilabiliales</taxon>
        <taxon>Marinilabiliaceae</taxon>
        <taxon>Plebeiibacterium</taxon>
    </lineage>
</organism>
<sequence>MTQGLVVVITGNGKGKTTSALGMLMRTLGHDKKPCMIQFIKSSTSGYGEITMMNRLGIENYQGGAGFTWVATKDDTKSTLLSAWKLAKEKILSDGYDLIVLDEINNALSLPKKFEEPVIAYQEVLEVIREMRQKYPERHLVLTGRNALPEIIEEADLVSEVNVIKHPYQKGIKAQACIEF</sequence>
<comment type="function">
    <text evidence="4">Required for both de novo synthesis of the corrin ring for the assimilation of exogenous corrinoids. Participates in the adenosylation of a variety of incomplete and complete corrinoids.</text>
</comment>
<dbReference type="EMBL" id="JAPDPJ010000009">
    <property type="protein sequence ID" value="MCW3785995.1"/>
    <property type="molecule type" value="Genomic_DNA"/>
</dbReference>
<dbReference type="Proteomes" id="UP001209229">
    <property type="component" value="Unassembled WGS sequence"/>
</dbReference>
<evidence type="ECO:0000256" key="3">
    <source>
        <dbReference type="ARBA" id="ARBA00012454"/>
    </source>
</evidence>
<protein>
    <recommendedName>
        <fullName evidence="3">corrinoid adenosyltransferase</fullName>
        <ecNumber evidence="3">2.5.1.17</ecNumber>
    </recommendedName>
    <alternativeName>
        <fullName evidence="5">Cob(II)alamin adenosyltransferase</fullName>
    </alternativeName>
    <alternativeName>
        <fullName evidence="7">Cob(II)yrinic acid a,c-diamide adenosyltransferase</fullName>
    </alternativeName>
    <alternativeName>
        <fullName evidence="6">Cobinamide/cobalamin adenosyltransferase</fullName>
    </alternativeName>
</protein>
<evidence type="ECO:0000256" key="6">
    <source>
        <dbReference type="ARBA" id="ARBA00033334"/>
    </source>
</evidence>
<evidence type="ECO:0000256" key="8">
    <source>
        <dbReference type="ARBA" id="ARBA00048555"/>
    </source>
</evidence>
<evidence type="ECO:0000313" key="10">
    <source>
        <dbReference type="EMBL" id="MCW3785995.1"/>
    </source>
</evidence>
<keyword evidence="11" id="KW-1185">Reference proteome</keyword>
<dbReference type="SUPFAM" id="SSF52540">
    <property type="entry name" value="P-loop containing nucleoside triphosphate hydrolases"/>
    <property type="match status" value="1"/>
</dbReference>
<accession>A0AAE3M3B9</accession>
<dbReference type="RefSeq" id="WP_301189567.1">
    <property type="nucleotide sequence ID" value="NZ_JAPDPJ010000009.1"/>
</dbReference>
<dbReference type="PANTHER" id="PTHR46638">
    <property type="entry name" value="CORRINOID ADENOSYLTRANSFERASE"/>
    <property type="match status" value="1"/>
</dbReference>
<dbReference type="PIRSF" id="PIRSF015617">
    <property type="entry name" value="Adensltrnsf_CobA"/>
    <property type="match status" value="1"/>
</dbReference>
<dbReference type="Pfam" id="PF02572">
    <property type="entry name" value="CobA_CobO_BtuR"/>
    <property type="match status" value="1"/>
</dbReference>
<evidence type="ECO:0000256" key="5">
    <source>
        <dbReference type="ARBA" id="ARBA00031529"/>
    </source>
</evidence>
<comment type="caution">
    <text evidence="10">The sequence shown here is derived from an EMBL/GenBank/DDBJ whole genome shotgun (WGS) entry which is preliminary data.</text>
</comment>
<evidence type="ECO:0000256" key="1">
    <source>
        <dbReference type="ARBA" id="ARBA00005121"/>
    </source>
</evidence>
<reference evidence="10" key="1">
    <citation type="submission" date="2022-10" db="EMBL/GenBank/DDBJ databases">
        <authorList>
            <person name="Yu W.X."/>
        </authorList>
    </citation>
    <scope>NUCLEOTIDE SEQUENCE</scope>
    <source>
        <strain evidence="10">AAT</strain>
    </source>
</reference>
<comment type="catalytic activity">
    <reaction evidence="9">
        <text>2 cob(II)alamin + reduced [electron-transfer flavoprotein] + 2 ATP = 2 adenosylcob(III)alamin + 2 triphosphate + oxidized [electron-transfer flavoprotein] + 3 H(+)</text>
        <dbReference type="Rhea" id="RHEA:28671"/>
        <dbReference type="Rhea" id="RHEA-COMP:10685"/>
        <dbReference type="Rhea" id="RHEA-COMP:10686"/>
        <dbReference type="ChEBI" id="CHEBI:15378"/>
        <dbReference type="ChEBI" id="CHEBI:16304"/>
        <dbReference type="ChEBI" id="CHEBI:18036"/>
        <dbReference type="ChEBI" id="CHEBI:18408"/>
        <dbReference type="ChEBI" id="CHEBI:30616"/>
        <dbReference type="ChEBI" id="CHEBI:57692"/>
        <dbReference type="ChEBI" id="CHEBI:58307"/>
        <dbReference type="EC" id="2.5.1.17"/>
    </reaction>
</comment>
<dbReference type="Gene3D" id="3.40.50.300">
    <property type="entry name" value="P-loop containing nucleotide triphosphate hydrolases"/>
    <property type="match status" value="1"/>
</dbReference>
<dbReference type="GO" id="GO:0008817">
    <property type="term" value="F:corrinoid adenosyltransferase activity"/>
    <property type="evidence" value="ECO:0007669"/>
    <property type="project" value="UniProtKB-EC"/>
</dbReference>
<comment type="similarity">
    <text evidence="2">Belongs to the Cob(I)alamin adenosyltransferase family.</text>
</comment>
<name>A0AAE3M3B9_9BACT</name>
<dbReference type="InterPro" id="IPR027417">
    <property type="entry name" value="P-loop_NTPase"/>
</dbReference>